<keyword evidence="4 5" id="KW-0472">Membrane</keyword>
<dbReference type="InterPro" id="IPR050768">
    <property type="entry name" value="UPF0353/GerABKA_families"/>
</dbReference>
<evidence type="ECO:0000313" key="7">
    <source>
        <dbReference type="EMBL" id="QOQ87399.1"/>
    </source>
</evidence>
<dbReference type="PANTHER" id="PTHR22550:SF5">
    <property type="entry name" value="LEUCINE ZIPPER PROTEIN 4"/>
    <property type="match status" value="1"/>
</dbReference>
<dbReference type="InterPro" id="IPR036465">
    <property type="entry name" value="vWFA_dom_sf"/>
</dbReference>
<keyword evidence="8" id="KW-1185">Reference proteome</keyword>
<organism evidence="7 8">
    <name type="scientific">Campylobacter corcagiensis</name>
    <dbReference type="NCBI Taxonomy" id="1448857"/>
    <lineage>
        <taxon>Bacteria</taxon>
        <taxon>Pseudomonadati</taxon>
        <taxon>Campylobacterota</taxon>
        <taxon>Epsilonproteobacteria</taxon>
        <taxon>Campylobacterales</taxon>
        <taxon>Campylobacteraceae</taxon>
        <taxon>Campylobacter</taxon>
    </lineage>
</organism>
<evidence type="ECO:0000256" key="1">
    <source>
        <dbReference type="ARBA" id="ARBA00022475"/>
    </source>
</evidence>
<evidence type="ECO:0000256" key="2">
    <source>
        <dbReference type="ARBA" id="ARBA00022692"/>
    </source>
</evidence>
<keyword evidence="3 5" id="KW-1133">Transmembrane helix</keyword>
<gene>
    <name evidence="7" type="ORF">IMC76_00845</name>
</gene>
<feature type="domain" description="VWFA" evidence="6">
    <location>
        <begin position="85"/>
        <end position="270"/>
    </location>
</feature>
<dbReference type="RefSeq" id="WP_025802961.1">
    <property type="nucleotide sequence ID" value="NZ_CP053842.1"/>
</dbReference>
<dbReference type="Gene3D" id="3.40.50.410">
    <property type="entry name" value="von Willebrand factor, type A domain"/>
    <property type="match status" value="1"/>
</dbReference>
<evidence type="ECO:0000256" key="4">
    <source>
        <dbReference type="ARBA" id="ARBA00023136"/>
    </source>
</evidence>
<dbReference type="Proteomes" id="UP000594749">
    <property type="component" value="Chromosome"/>
</dbReference>
<evidence type="ECO:0000259" key="6">
    <source>
        <dbReference type="PROSITE" id="PS50234"/>
    </source>
</evidence>
<accession>A0A7M1LFM7</accession>
<name>A0A7M1LFM7_9BACT</name>
<dbReference type="PANTHER" id="PTHR22550">
    <property type="entry name" value="SPORE GERMINATION PROTEIN"/>
    <property type="match status" value="1"/>
</dbReference>
<evidence type="ECO:0000256" key="5">
    <source>
        <dbReference type="SAM" id="Phobius"/>
    </source>
</evidence>
<evidence type="ECO:0000313" key="8">
    <source>
        <dbReference type="Proteomes" id="UP000594749"/>
    </source>
</evidence>
<proteinExistence type="predicted"/>
<dbReference type="AlphaFoldDB" id="A0A7M1LFM7"/>
<reference evidence="7 8" key="1">
    <citation type="submission" date="2020-10" db="EMBL/GenBank/DDBJ databases">
        <title>Campylobacter and Helicobacter PacBio genomes.</title>
        <authorList>
            <person name="Lane C."/>
        </authorList>
    </citation>
    <scope>NUCLEOTIDE SEQUENCE [LARGE SCALE GENOMIC DNA]</scope>
    <source>
        <strain evidence="7 8">2016D-0077</strain>
    </source>
</reference>
<feature type="transmembrane region" description="Helical" evidence="5">
    <location>
        <begin position="53"/>
        <end position="72"/>
    </location>
</feature>
<sequence length="311" mass="34679">MFSFLEPNYLYLLLLLPFLYILGKKDRKKALFSKEVMDKILVKNYGFSKNLRNLLAIFSLAFIIMAISRPVIKGKEIEIKDDKMDVVVAIDISDSMSVDDIYPNRFEFAKNKFHTFLDEGVDKRVGVITFASKAYAISPITSDLNSLKFLVDNLKFENFSLKGTSIMSALEATKELSKSANKVLLIFTDGGDESSFKNEIEYAKKHGITVFVYLTATDKGALFKAQNGDMVQLKANPNIASLATSSGGVLMRNLGSYDMKVLNDEISKKNSKKDSDTTLAVGQVELFYLPLALAVLLIFMASFSLPLRSKS</sequence>
<dbReference type="SUPFAM" id="SSF53300">
    <property type="entry name" value="vWA-like"/>
    <property type="match status" value="1"/>
</dbReference>
<dbReference type="PROSITE" id="PS50234">
    <property type="entry name" value="VWFA"/>
    <property type="match status" value="1"/>
</dbReference>
<dbReference type="SMART" id="SM00327">
    <property type="entry name" value="VWA"/>
    <property type="match status" value="1"/>
</dbReference>
<protein>
    <submittedName>
        <fullName evidence="7">VWA domain-containing protein</fullName>
    </submittedName>
</protein>
<dbReference type="Pfam" id="PF13519">
    <property type="entry name" value="VWA_2"/>
    <property type="match status" value="1"/>
</dbReference>
<keyword evidence="2 5" id="KW-0812">Transmembrane</keyword>
<dbReference type="EMBL" id="CP063078">
    <property type="protein sequence ID" value="QOQ87399.1"/>
    <property type="molecule type" value="Genomic_DNA"/>
</dbReference>
<dbReference type="OrthoDB" id="9807628at2"/>
<feature type="transmembrane region" description="Helical" evidence="5">
    <location>
        <begin position="6"/>
        <end position="23"/>
    </location>
</feature>
<evidence type="ECO:0000256" key="3">
    <source>
        <dbReference type="ARBA" id="ARBA00022989"/>
    </source>
</evidence>
<dbReference type="InterPro" id="IPR002035">
    <property type="entry name" value="VWF_A"/>
</dbReference>
<keyword evidence="1" id="KW-1003">Cell membrane</keyword>
<feature type="transmembrane region" description="Helical" evidence="5">
    <location>
        <begin position="286"/>
        <end position="307"/>
    </location>
</feature>